<dbReference type="OrthoDB" id="421979at2759"/>
<feature type="transmembrane region" description="Helical" evidence="1">
    <location>
        <begin position="33"/>
        <end position="53"/>
    </location>
</feature>
<reference evidence="2 3" key="1">
    <citation type="journal article" date="2015" name="Proc. Natl. Acad. Sci. U.S.A.">
        <title>The resurrection genome of Boea hygrometrica: A blueprint for survival of dehydration.</title>
        <authorList>
            <person name="Xiao L."/>
            <person name="Yang G."/>
            <person name="Zhang L."/>
            <person name="Yang X."/>
            <person name="Zhao S."/>
            <person name="Ji Z."/>
            <person name="Zhou Q."/>
            <person name="Hu M."/>
            <person name="Wang Y."/>
            <person name="Chen M."/>
            <person name="Xu Y."/>
            <person name="Jin H."/>
            <person name="Xiao X."/>
            <person name="Hu G."/>
            <person name="Bao F."/>
            <person name="Hu Y."/>
            <person name="Wan P."/>
            <person name="Li L."/>
            <person name="Deng X."/>
            <person name="Kuang T."/>
            <person name="Xiang C."/>
            <person name="Zhu J.K."/>
            <person name="Oliver M.J."/>
            <person name="He Y."/>
        </authorList>
    </citation>
    <scope>NUCLEOTIDE SEQUENCE [LARGE SCALE GENOMIC DNA]</scope>
    <source>
        <strain evidence="3">cv. XS01</strain>
    </source>
</reference>
<dbReference type="Gene3D" id="3.90.550.50">
    <property type="match status" value="1"/>
</dbReference>
<evidence type="ECO:0000256" key="1">
    <source>
        <dbReference type="SAM" id="Phobius"/>
    </source>
</evidence>
<name>A0A2Z7AMM4_9LAMI</name>
<accession>A0A2Z7AMM4</accession>
<evidence type="ECO:0000313" key="2">
    <source>
        <dbReference type="EMBL" id="KZV23051.1"/>
    </source>
</evidence>
<keyword evidence="1" id="KW-1133">Transmembrane helix</keyword>
<dbReference type="FunFam" id="3.90.550.50:FF:000006">
    <property type="entry name" value="Fringe-related protein-like"/>
    <property type="match status" value="1"/>
</dbReference>
<dbReference type="Proteomes" id="UP000250235">
    <property type="component" value="Unassembled WGS sequence"/>
</dbReference>
<dbReference type="Pfam" id="PF04646">
    <property type="entry name" value="DUF604"/>
    <property type="match status" value="1"/>
</dbReference>
<dbReference type="PANTHER" id="PTHR10811">
    <property type="entry name" value="FRINGE-RELATED"/>
    <property type="match status" value="1"/>
</dbReference>
<dbReference type="InterPro" id="IPR006740">
    <property type="entry name" value="DUF604"/>
</dbReference>
<organism evidence="2 3">
    <name type="scientific">Dorcoceras hygrometricum</name>
    <dbReference type="NCBI Taxonomy" id="472368"/>
    <lineage>
        <taxon>Eukaryota</taxon>
        <taxon>Viridiplantae</taxon>
        <taxon>Streptophyta</taxon>
        <taxon>Embryophyta</taxon>
        <taxon>Tracheophyta</taxon>
        <taxon>Spermatophyta</taxon>
        <taxon>Magnoliopsida</taxon>
        <taxon>eudicotyledons</taxon>
        <taxon>Gunneridae</taxon>
        <taxon>Pentapetalae</taxon>
        <taxon>asterids</taxon>
        <taxon>lamiids</taxon>
        <taxon>Lamiales</taxon>
        <taxon>Gesneriaceae</taxon>
        <taxon>Didymocarpoideae</taxon>
        <taxon>Trichosporeae</taxon>
        <taxon>Loxocarpinae</taxon>
        <taxon>Dorcoceras</taxon>
    </lineage>
</organism>
<gene>
    <name evidence="2" type="ORF">F511_08732</name>
</gene>
<keyword evidence="1" id="KW-0812">Transmembrane</keyword>
<evidence type="ECO:0000313" key="3">
    <source>
        <dbReference type="Proteomes" id="UP000250235"/>
    </source>
</evidence>
<keyword evidence="3" id="KW-1185">Reference proteome</keyword>
<dbReference type="EMBL" id="KV013962">
    <property type="protein sequence ID" value="KZV23051.1"/>
    <property type="molecule type" value="Genomic_DNA"/>
</dbReference>
<keyword evidence="1" id="KW-0472">Membrane</keyword>
<dbReference type="AlphaFoldDB" id="A0A2Z7AMM4"/>
<protein>
    <submittedName>
        <fullName evidence="2">Uncharacterized protein</fullName>
    </submittedName>
</protein>
<proteinExistence type="predicted"/>
<sequence length="591" mass="67454">MYTTRDQPGRDPIKLSQPALAERKACDILAASFKAAAVFFLVGSICFVLYSSFHGTTRPVYLPNPAQYIARLKSDYFPTNISHIAFGIGGSARTWTDRRHYSDLWWEPNTTRGFVFLDERTTLPTKISARVSSDWTRFRRTGGTESAVRIARVVVDLFREAVMPDVRWFVMGDDDTVFFPNNLVSVLRKYDHRRMVYVGGNSESVEQDVMHAYDMAFGGGGFAVSYPLAAELARVMDGCLDRYHYFYGSDQRVWACVGELGVPLTIEPGFHQIDIRGDPFGLLAAHPLAPLVSLHHLDYVKPLFPNQTQLDSLKTLMTAYKADPSRTLQQCFCYLHKYKWSVSISWGYTVQIYPKFLTAKDLERPLLTFQTWRSSSNGPFTFNTRPVSSDPCEQPIIFYLNSVREDVSGKTITTYKKFVDKTVKKCSSQYDRAVAIESIIVSASKMDAEDWKKVRSILLMSFSLSSSPASCLDSLFGLIYEFNQDKYQVKRNLTLCSCYTSHESQHNESVSKNNWYFVNVTVIYSSWVQEPSGASNFMVSKNRRFLSSENHVFFYPLTLCHASCNQVVIYKVSSIEFKPNHLSRALMFYIY</sequence>